<gene>
    <name evidence="1" type="ORF">K493DRAFT_275018</name>
</gene>
<dbReference type="Proteomes" id="UP000193498">
    <property type="component" value="Unassembled WGS sequence"/>
</dbReference>
<evidence type="ECO:0000313" key="1">
    <source>
        <dbReference type="EMBL" id="ORY05425.1"/>
    </source>
</evidence>
<dbReference type="GO" id="GO:0005739">
    <property type="term" value="C:mitochondrion"/>
    <property type="evidence" value="ECO:0007669"/>
    <property type="project" value="TreeGrafter"/>
</dbReference>
<reference evidence="1 2" key="1">
    <citation type="submission" date="2016-07" db="EMBL/GenBank/DDBJ databases">
        <title>Pervasive Adenine N6-methylation of Active Genes in Fungi.</title>
        <authorList>
            <consortium name="DOE Joint Genome Institute"/>
            <person name="Mondo S.J."/>
            <person name="Dannebaum R.O."/>
            <person name="Kuo R.C."/>
            <person name="Labutti K."/>
            <person name="Haridas S."/>
            <person name="Kuo A."/>
            <person name="Salamov A."/>
            <person name="Ahrendt S.R."/>
            <person name="Lipzen A."/>
            <person name="Sullivan W."/>
            <person name="Andreopoulos W.B."/>
            <person name="Clum A."/>
            <person name="Lindquist E."/>
            <person name="Daum C."/>
            <person name="Ramamoorthy G.K."/>
            <person name="Gryganskyi A."/>
            <person name="Culley D."/>
            <person name="Magnuson J.K."/>
            <person name="James T.Y."/>
            <person name="O'Malley M.A."/>
            <person name="Stajich J.E."/>
            <person name="Spatafora J.W."/>
            <person name="Visel A."/>
            <person name="Grigoriev I.V."/>
        </authorList>
    </citation>
    <scope>NUCLEOTIDE SEQUENCE [LARGE SCALE GENOMIC DNA]</scope>
    <source>
        <strain evidence="1 2">CBS 931.73</strain>
    </source>
</reference>
<dbReference type="PANTHER" id="PTHR28177">
    <property type="entry name" value="ALTERED INHERITANCE OF MITOCHONDRIA PROTEIN 19, MITOCHONDRIAL"/>
    <property type="match status" value="1"/>
</dbReference>
<keyword evidence="2" id="KW-1185">Reference proteome</keyword>
<dbReference type="AlphaFoldDB" id="A0A1Y1Z6J6"/>
<accession>A0A1Y1Z6J6</accession>
<dbReference type="OrthoDB" id="5554402at2759"/>
<protein>
    <recommendedName>
        <fullName evidence="3">Altered inheritance of mitochondria protein 19</fullName>
    </recommendedName>
</protein>
<dbReference type="EMBL" id="MCFE01000025">
    <property type="protein sequence ID" value="ORY05425.1"/>
    <property type="molecule type" value="Genomic_DNA"/>
</dbReference>
<name>A0A1Y1Z6J6_9FUNG</name>
<dbReference type="Pfam" id="PF10315">
    <property type="entry name" value="Aim19"/>
    <property type="match status" value="1"/>
</dbReference>
<evidence type="ECO:0000313" key="2">
    <source>
        <dbReference type="Proteomes" id="UP000193498"/>
    </source>
</evidence>
<dbReference type="InParanoid" id="A0A1Y1Z6J6"/>
<evidence type="ECO:0008006" key="3">
    <source>
        <dbReference type="Google" id="ProtNLM"/>
    </source>
</evidence>
<organism evidence="1 2">
    <name type="scientific">Basidiobolus meristosporus CBS 931.73</name>
    <dbReference type="NCBI Taxonomy" id="1314790"/>
    <lineage>
        <taxon>Eukaryota</taxon>
        <taxon>Fungi</taxon>
        <taxon>Fungi incertae sedis</taxon>
        <taxon>Zoopagomycota</taxon>
        <taxon>Entomophthoromycotina</taxon>
        <taxon>Basidiobolomycetes</taxon>
        <taxon>Basidiobolales</taxon>
        <taxon>Basidiobolaceae</taxon>
        <taxon>Basidiobolus</taxon>
    </lineage>
</organism>
<proteinExistence type="predicted"/>
<comment type="caution">
    <text evidence="1">The sequence shown here is derived from an EMBL/GenBank/DDBJ whole genome shotgun (WGS) entry which is preliminary data.</text>
</comment>
<dbReference type="FunCoup" id="A0A1Y1Z6J6">
    <property type="interactions" value="242"/>
</dbReference>
<dbReference type="PANTHER" id="PTHR28177:SF1">
    <property type="entry name" value="ALTERED INHERITANCE OF MITOCHONDRIA PROTEIN 19, MITOCHONDRIAL"/>
    <property type="match status" value="1"/>
</dbReference>
<dbReference type="InterPro" id="IPR019419">
    <property type="entry name" value="AIM19"/>
</dbReference>
<sequence>MTTENTTQAVLDKLACSPYPSWVVSAMCAFAMPLSLRRLPGVPSFIQTPSFAAIFGGAGYVTSCGDYENGAGIATAWSITYLVLNVNKALRSKRPIPILMLTTVAGNGFIYGQKYFREYFA</sequence>